<dbReference type="InterPro" id="IPR000086">
    <property type="entry name" value="NUDIX_hydrolase_dom"/>
</dbReference>
<dbReference type="eggNOG" id="KOG2839">
    <property type="taxonomic scope" value="Eukaryota"/>
</dbReference>
<proteinExistence type="inferred from homology"/>
<dbReference type="PANTHER" id="PTHR21340:SF0">
    <property type="entry name" value="BIS(5'-NUCLEOSYL)-TETRAPHOSPHATASE [ASYMMETRICAL]"/>
    <property type="match status" value="1"/>
</dbReference>
<protein>
    <recommendedName>
        <fullName evidence="2">Bis(5'-nucleosyl)-tetraphosphatase [asymmetrical]</fullName>
    </recommendedName>
    <alternativeName>
        <fullName evidence="5">Diadenosine 5',5'''-P1,P4-tetraphosphate asymmetrical hydrolase</fullName>
    </alternativeName>
</protein>
<accession>A0A067RI00</accession>
<dbReference type="GO" id="GO:0006167">
    <property type="term" value="P:AMP biosynthetic process"/>
    <property type="evidence" value="ECO:0007669"/>
    <property type="project" value="TreeGrafter"/>
</dbReference>
<dbReference type="InterPro" id="IPR051325">
    <property type="entry name" value="Nudix_hydrolase_domain"/>
</dbReference>
<feature type="domain" description="Nudix hydrolase" evidence="6">
    <location>
        <begin position="6"/>
        <end position="138"/>
    </location>
</feature>
<evidence type="ECO:0000313" key="7">
    <source>
        <dbReference type="EMBL" id="KDR23432.1"/>
    </source>
</evidence>
<dbReference type="OMA" id="WRDYEQA"/>
<dbReference type="Gene3D" id="3.90.79.10">
    <property type="entry name" value="Nucleoside Triphosphate Pyrophosphohydrolase"/>
    <property type="match status" value="1"/>
</dbReference>
<evidence type="ECO:0000256" key="5">
    <source>
        <dbReference type="ARBA" id="ARBA00032644"/>
    </source>
</evidence>
<keyword evidence="9" id="KW-1185">Reference proteome</keyword>
<dbReference type="InterPro" id="IPR020084">
    <property type="entry name" value="NUDIX_hydrolase_CS"/>
</dbReference>
<sequence length="146" mass="16871">MSSSANELRASGFVIFRMVCNQIEYLLLQTSYGKHHWTPPKGHVDPGESDLETALRETEEESGLRKMDLHIIEDFNKTIKYNVRGTPKTAVYLLAELIRLDTPVKLSDEHQDFKWVPLDKACKLVEHQTLQEVLKECSTFLQQNRI</sequence>
<comment type="similarity">
    <text evidence="1">Belongs to the Nudix hydrolase family.</text>
</comment>
<dbReference type="SUPFAM" id="SSF55811">
    <property type="entry name" value="Nudix"/>
    <property type="match status" value="1"/>
</dbReference>
<name>A0A067RI00_ZOONE</name>
<evidence type="ECO:0000259" key="6">
    <source>
        <dbReference type="PROSITE" id="PS51462"/>
    </source>
</evidence>
<evidence type="ECO:0000256" key="1">
    <source>
        <dbReference type="ARBA" id="ARBA00005582"/>
    </source>
</evidence>
<keyword evidence="4" id="KW-0378">Hydrolase</keyword>
<dbReference type="GO" id="GO:0000166">
    <property type="term" value="F:nucleotide binding"/>
    <property type="evidence" value="ECO:0007669"/>
    <property type="project" value="UniProtKB-KW"/>
</dbReference>
<dbReference type="GO" id="GO:0004081">
    <property type="term" value="F:bis(5'-nucleosyl)-tetraphosphatase (asymmetrical) activity"/>
    <property type="evidence" value="ECO:0007669"/>
    <property type="project" value="TreeGrafter"/>
</dbReference>
<keyword evidence="3" id="KW-0547">Nucleotide-binding</keyword>
<dbReference type="InterPro" id="IPR003565">
    <property type="entry name" value="Tetra_PHTase"/>
</dbReference>
<reference evidence="7 9" key="1">
    <citation type="journal article" date="2014" name="Nat. Commun.">
        <title>Molecular traces of alternative social organization in a termite genome.</title>
        <authorList>
            <person name="Terrapon N."/>
            <person name="Li C."/>
            <person name="Robertson H.M."/>
            <person name="Ji L."/>
            <person name="Meng X."/>
            <person name="Booth W."/>
            <person name="Chen Z."/>
            <person name="Childers C.P."/>
            <person name="Glastad K.M."/>
            <person name="Gokhale K."/>
            <person name="Gowin J."/>
            <person name="Gronenberg W."/>
            <person name="Hermansen R.A."/>
            <person name="Hu H."/>
            <person name="Hunt B.G."/>
            <person name="Huylmans A.K."/>
            <person name="Khalil S.M."/>
            <person name="Mitchell R.D."/>
            <person name="Munoz-Torres M.C."/>
            <person name="Mustard J.A."/>
            <person name="Pan H."/>
            <person name="Reese J.T."/>
            <person name="Scharf M.E."/>
            <person name="Sun F."/>
            <person name="Vogel H."/>
            <person name="Xiao J."/>
            <person name="Yang W."/>
            <person name="Yang Z."/>
            <person name="Yang Z."/>
            <person name="Zhou J."/>
            <person name="Zhu J."/>
            <person name="Brent C.S."/>
            <person name="Elsik C.G."/>
            <person name="Goodisman M.A."/>
            <person name="Liberles D.A."/>
            <person name="Roe R.M."/>
            <person name="Vargo E.L."/>
            <person name="Vilcinskas A."/>
            <person name="Wang J."/>
            <person name="Bornberg-Bauer E."/>
            <person name="Korb J."/>
            <person name="Zhang G."/>
            <person name="Liebig J."/>
        </authorList>
    </citation>
    <scope>NUCLEOTIDE SEQUENCE [LARGE SCALE GENOMIC DNA]</scope>
    <source>
        <tissue evidence="7">Whole organism</tissue>
    </source>
</reference>
<dbReference type="Pfam" id="PF00293">
    <property type="entry name" value="NUDIX"/>
    <property type="match status" value="1"/>
</dbReference>
<evidence type="ECO:0000313" key="9">
    <source>
        <dbReference type="Proteomes" id="UP000027135"/>
    </source>
</evidence>
<dbReference type="EMBL" id="KK852461">
    <property type="protein sequence ID" value="KDR23435.1"/>
    <property type="molecule type" value="Genomic_DNA"/>
</dbReference>
<dbReference type="PANTHER" id="PTHR21340">
    <property type="entry name" value="DIADENOSINE 5,5-P1,P4-TETRAPHOSPHATE PYROPHOSPHOHYDROLASE MUTT"/>
    <property type="match status" value="1"/>
</dbReference>
<evidence type="ECO:0000256" key="4">
    <source>
        <dbReference type="ARBA" id="ARBA00022801"/>
    </source>
</evidence>
<dbReference type="GO" id="GO:0006754">
    <property type="term" value="P:ATP biosynthetic process"/>
    <property type="evidence" value="ECO:0007669"/>
    <property type="project" value="TreeGrafter"/>
</dbReference>
<organism evidence="7 9">
    <name type="scientific">Zootermopsis nevadensis</name>
    <name type="common">Dampwood termite</name>
    <dbReference type="NCBI Taxonomy" id="136037"/>
    <lineage>
        <taxon>Eukaryota</taxon>
        <taxon>Metazoa</taxon>
        <taxon>Ecdysozoa</taxon>
        <taxon>Arthropoda</taxon>
        <taxon>Hexapoda</taxon>
        <taxon>Insecta</taxon>
        <taxon>Pterygota</taxon>
        <taxon>Neoptera</taxon>
        <taxon>Polyneoptera</taxon>
        <taxon>Dictyoptera</taxon>
        <taxon>Blattodea</taxon>
        <taxon>Blattoidea</taxon>
        <taxon>Termitoidae</taxon>
        <taxon>Termopsidae</taxon>
        <taxon>Zootermopsis</taxon>
    </lineage>
</organism>
<evidence type="ECO:0000256" key="2">
    <source>
        <dbReference type="ARBA" id="ARBA00018911"/>
    </source>
</evidence>
<dbReference type="InParanoid" id="A0A067RI00"/>
<gene>
    <name evidence="7" type="ORF">L798_05794</name>
    <name evidence="8" type="ORF">L798_05797</name>
</gene>
<dbReference type="AlphaFoldDB" id="A0A067RI00"/>
<dbReference type="FunCoup" id="A0A067RI00">
    <property type="interactions" value="262"/>
</dbReference>
<dbReference type="EMBL" id="KK852461">
    <property type="protein sequence ID" value="KDR23432.1"/>
    <property type="molecule type" value="Genomic_DNA"/>
</dbReference>
<dbReference type="PRINTS" id="PR01405">
    <property type="entry name" value="TETRPHPHTASE"/>
</dbReference>
<dbReference type="Proteomes" id="UP000027135">
    <property type="component" value="Unassembled WGS sequence"/>
</dbReference>
<dbReference type="PROSITE" id="PS00893">
    <property type="entry name" value="NUDIX_BOX"/>
    <property type="match status" value="1"/>
</dbReference>
<dbReference type="PROSITE" id="PS51462">
    <property type="entry name" value="NUDIX"/>
    <property type="match status" value="1"/>
</dbReference>
<dbReference type="STRING" id="136037.A0A067RI00"/>
<dbReference type="CDD" id="cd03428">
    <property type="entry name" value="NUDIX_Ap4A_Nudt2"/>
    <property type="match status" value="1"/>
</dbReference>
<dbReference type="InterPro" id="IPR015797">
    <property type="entry name" value="NUDIX_hydrolase-like_dom_sf"/>
</dbReference>
<evidence type="ECO:0000256" key="3">
    <source>
        <dbReference type="ARBA" id="ARBA00022741"/>
    </source>
</evidence>
<evidence type="ECO:0000313" key="8">
    <source>
        <dbReference type="EMBL" id="KDR23435.1"/>
    </source>
</evidence>